<gene>
    <name evidence="1" type="ORF">CBW24_00965</name>
</gene>
<organism evidence="1 2">
    <name type="scientific">Pacificitalea manganoxidans</name>
    <dbReference type="NCBI Taxonomy" id="1411902"/>
    <lineage>
        <taxon>Bacteria</taxon>
        <taxon>Pseudomonadati</taxon>
        <taxon>Pseudomonadota</taxon>
        <taxon>Alphaproteobacteria</taxon>
        <taxon>Rhodobacterales</taxon>
        <taxon>Paracoccaceae</taxon>
        <taxon>Pacificitalea</taxon>
    </lineage>
</organism>
<accession>A0A291LVK8</accession>
<reference evidence="1 2" key="1">
    <citation type="submission" date="2017-05" db="EMBL/GenBank/DDBJ databases">
        <title>Comparative genomic and metabolic analysis of manganese-oxidizing mechanisms in Celeribater manganoxidans DY25T: its adaption to the environment of polymetallic nodule.</title>
        <authorList>
            <person name="Wang X."/>
        </authorList>
    </citation>
    <scope>NUCLEOTIDE SEQUENCE [LARGE SCALE GENOMIC DNA]</scope>
    <source>
        <strain evidence="1 2">DY25</strain>
    </source>
</reference>
<keyword evidence="2" id="KW-1185">Reference proteome</keyword>
<evidence type="ECO:0000313" key="1">
    <source>
        <dbReference type="EMBL" id="ATI40721.1"/>
    </source>
</evidence>
<proteinExistence type="predicted"/>
<evidence type="ECO:0000313" key="2">
    <source>
        <dbReference type="Proteomes" id="UP000219050"/>
    </source>
</evidence>
<name>A0A291LVK8_9RHOB</name>
<dbReference type="RefSeq" id="WP_097372377.1">
    <property type="nucleotide sequence ID" value="NZ_CP021404.1"/>
</dbReference>
<sequence length="335" mass="37240">MTSRIVIHVGMHKTATTHIQDTFYHNRRLLRQHGVTVPRIGACRGQHGLASAWINLPPPYGIRHPRRAWQTLARAHAARAGTLFVSSEELSRLFPARVDMAELRGLISAFDRVELICGLRSQGSFLQSVYQQISVERHPGPLTTFVDTALERGVVDGLALDYTALYRQFRTGFAASEIRLICYEDAVRHPGGIVGTFLDILGVPLRADQLQPFAQGRSNVSPMPLANLVANRVSAPNPARRDLVTLVQAHLEEGLPAKRRTTLFTRSELRRIARRFEAPNAQLSAMVQAVQPGFAIQPMRPAELLFRGQMPDTIWPAIAADLFRSAPEGANLWRG</sequence>
<protein>
    <recommendedName>
        <fullName evidence="3">Sulfotransferase family protein</fullName>
    </recommendedName>
</protein>
<dbReference type="OrthoDB" id="547419at2"/>
<evidence type="ECO:0008006" key="3">
    <source>
        <dbReference type="Google" id="ProtNLM"/>
    </source>
</evidence>
<dbReference type="KEGG" id="cmag:CBW24_00965"/>
<dbReference type="EMBL" id="CP021404">
    <property type="protein sequence ID" value="ATI40721.1"/>
    <property type="molecule type" value="Genomic_DNA"/>
</dbReference>
<dbReference type="InterPro" id="IPR027417">
    <property type="entry name" value="P-loop_NTPase"/>
</dbReference>
<dbReference type="SUPFAM" id="SSF52540">
    <property type="entry name" value="P-loop containing nucleoside triphosphate hydrolases"/>
    <property type="match status" value="1"/>
</dbReference>
<dbReference type="AlphaFoldDB" id="A0A291LVK8"/>
<dbReference type="Proteomes" id="UP000219050">
    <property type="component" value="Chromosome"/>
</dbReference>